<keyword evidence="2" id="KW-1185">Reference proteome</keyword>
<evidence type="ECO:0000313" key="1">
    <source>
        <dbReference type="EMBL" id="GHC62636.1"/>
    </source>
</evidence>
<proteinExistence type="predicted"/>
<comment type="caution">
    <text evidence="1">The sequence shown here is derived from an EMBL/GenBank/DDBJ whole genome shotgun (WGS) entry which is preliminary data.</text>
</comment>
<dbReference type="Proteomes" id="UP000644507">
    <property type="component" value="Unassembled WGS sequence"/>
</dbReference>
<name>A0A918TTF9_9BACT</name>
<sequence>MRRAEQEDKLAQLLRQRIGEEAYEKTTAFRDWLETQADPAPILALLSANK</sequence>
<reference evidence="1" key="1">
    <citation type="journal article" date="2014" name="Int. J. Syst. Evol. Microbiol.">
        <title>Complete genome sequence of Corynebacterium casei LMG S-19264T (=DSM 44701T), isolated from a smear-ripened cheese.</title>
        <authorList>
            <consortium name="US DOE Joint Genome Institute (JGI-PGF)"/>
            <person name="Walter F."/>
            <person name="Albersmeier A."/>
            <person name="Kalinowski J."/>
            <person name="Ruckert C."/>
        </authorList>
    </citation>
    <scope>NUCLEOTIDE SEQUENCE</scope>
    <source>
        <strain evidence="1">KCTC 12988</strain>
    </source>
</reference>
<accession>A0A918TTF9</accession>
<protein>
    <submittedName>
        <fullName evidence="1">Uncharacterized protein</fullName>
    </submittedName>
</protein>
<evidence type="ECO:0000313" key="2">
    <source>
        <dbReference type="Proteomes" id="UP000644507"/>
    </source>
</evidence>
<reference evidence="1" key="2">
    <citation type="submission" date="2020-09" db="EMBL/GenBank/DDBJ databases">
        <authorList>
            <person name="Sun Q."/>
            <person name="Kim S."/>
        </authorList>
    </citation>
    <scope>NUCLEOTIDE SEQUENCE</scope>
    <source>
        <strain evidence="1">KCTC 12988</strain>
    </source>
</reference>
<organism evidence="1 2">
    <name type="scientific">Roseibacillus persicicus</name>
    <dbReference type="NCBI Taxonomy" id="454148"/>
    <lineage>
        <taxon>Bacteria</taxon>
        <taxon>Pseudomonadati</taxon>
        <taxon>Verrucomicrobiota</taxon>
        <taxon>Verrucomicrobiia</taxon>
        <taxon>Verrucomicrobiales</taxon>
        <taxon>Verrucomicrobiaceae</taxon>
        <taxon>Roseibacillus</taxon>
    </lineage>
</organism>
<dbReference type="RefSeq" id="WP_189572309.1">
    <property type="nucleotide sequence ID" value="NZ_BMXI01000015.1"/>
</dbReference>
<dbReference type="AlphaFoldDB" id="A0A918TTF9"/>
<dbReference type="EMBL" id="BMXI01000015">
    <property type="protein sequence ID" value="GHC62636.1"/>
    <property type="molecule type" value="Genomic_DNA"/>
</dbReference>
<gene>
    <name evidence="1" type="ORF">GCM10007100_32630</name>
</gene>